<dbReference type="Proteomes" id="UP000002358">
    <property type="component" value="Chromosome 2"/>
</dbReference>
<dbReference type="PANTHER" id="PTHR11955">
    <property type="entry name" value="FATTY ACID BINDING PROTEIN"/>
    <property type="match status" value="1"/>
</dbReference>
<dbReference type="AlphaFoldDB" id="A0A7M7QQ99"/>
<dbReference type="InterPro" id="IPR012674">
    <property type="entry name" value="Calycin"/>
</dbReference>
<feature type="domain" description="Lipocalin/cytosolic fatty-acid binding" evidence="3">
    <location>
        <begin position="6"/>
        <end position="117"/>
    </location>
</feature>
<dbReference type="PRINTS" id="PR00178">
    <property type="entry name" value="FATTYACIDBP"/>
</dbReference>
<gene>
    <name evidence="4" type="primary">103316662</name>
</gene>
<dbReference type="InParanoid" id="A0A7M7QQ99"/>
<dbReference type="KEGG" id="nvi:103316662"/>
<comment type="similarity">
    <text evidence="1">Belongs to the calycin superfamily. Fatty-acid binding protein (FABP) family.</text>
</comment>
<evidence type="ECO:0000256" key="2">
    <source>
        <dbReference type="ARBA" id="ARBA00023121"/>
    </source>
</evidence>
<dbReference type="EnsemblMetazoa" id="XM_032597019">
    <property type="protein sequence ID" value="XP_032452910"/>
    <property type="gene ID" value="LOC103316662"/>
</dbReference>
<sequence length="138" mass="15963">MASLVGNYQHERNENLDEYFKAVGVPYIPRKMMGMTSPRLEIQKNDEEDKWTIRTITMMRTSELVFKIGEEFEETMASGVVLKNVASLEEDGSLVIHSTAQDDTKVTRKYELKEDQIILTMTHEQSGQVAKRYFKKIP</sequence>
<dbReference type="InterPro" id="IPR000463">
    <property type="entry name" value="Fatty_acid-bd"/>
</dbReference>
<dbReference type="CDD" id="cd00742">
    <property type="entry name" value="FABP"/>
    <property type="match status" value="1"/>
</dbReference>
<organism evidence="4 5">
    <name type="scientific">Nasonia vitripennis</name>
    <name type="common">Parasitic wasp</name>
    <dbReference type="NCBI Taxonomy" id="7425"/>
    <lineage>
        <taxon>Eukaryota</taxon>
        <taxon>Metazoa</taxon>
        <taxon>Ecdysozoa</taxon>
        <taxon>Arthropoda</taxon>
        <taxon>Hexapoda</taxon>
        <taxon>Insecta</taxon>
        <taxon>Pterygota</taxon>
        <taxon>Neoptera</taxon>
        <taxon>Endopterygota</taxon>
        <taxon>Hymenoptera</taxon>
        <taxon>Apocrita</taxon>
        <taxon>Proctotrupomorpha</taxon>
        <taxon>Chalcidoidea</taxon>
        <taxon>Pteromalidae</taxon>
        <taxon>Pteromalinae</taxon>
        <taxon>Nasonia</taxon>
    </lineage>
</organism>
<keyword evidence="2" id="KW-0446">Lipid-binding</keyword>
<dbReference type="Gene3D" id="2.40.128.20">
    <property type="match status" value="1"/>
</dbReference>
<keyword evidence="5" id="KW-1185">Reference proteome</keyword>
<dbReference type="SUPFAM" id="SSF50814">
    <property type="entry name" value="Lipocalins"/>
    <property type="match status" value="1"/>
</dbReference>
<dbReference type="OMA" id="YQHERNE"/>
<reference evidence="4" key="1">
    <citation type="submission" date="2021-01" db="UniProtKB">
        <authorList>
            <consortium name="EnsemblMetazoa"/>
        </authorList>
    </citation>
    <scope>IDENTIFICATION</scope>
</reference>
<dbReference type="EnsemblMetazoa" id="XM_008211607">
    <property type="protein sequence ID" value="XP_008209829"/>
    <property type="gene ID" value="LOC103316662"/>
</dbReference>
<dbReference type="GO" id="GO:0008289">
    <property type="term" value="F:lipid binding"/>
    <property type="evidence" value="ECO:0007669"/>
    <property type="project" value="UniProtKB-KW"/>
</dbReference>
<evidence type="ECO:0000313" key="4">
    <source>
        <dbReference type="EnsemblMetazoa" id="XP_032452910"/>
    </source>
</evidence>
<evidence type="ECO:0000313" key="5">
    <source>
        <dbReference type="Proteomes" id="UP000002358"/>
    </source>
</evidence>
<name>A0A7M7QQ99_NASVI</name>
<dbReference type="Pfam" id="PF00061">
    <property type="entry name" value="Lipocalin"/>
    <property type="match status" value="1"/>
</dbReference>
<proteinExistence type="inferred from homology"/>
<evidence type="ECO:0000259" key="3">
    <source>
        <dbReference type="Pfam" id="PF00061"/>
    </source>
</evidence>
<dbReference type="SMR" id="A0A7M7QQ99"/>
<protein>
    <recommendedName>
        <fullName evidence="3">Lipocalin/cytosolic fatty-acid binding domain-containing protein</fullName>
    </recommendedName>
</protein>
<dbReference type="InterPro" id="IPR031259">
    <property type="entry name" value="ILBP"/>
</dbReference>
<accession>A0A7M7QQ99</accession>
<evidence type="ECO:0000256" key="1">
    <source>
        <dbReference type="ARBA" id="ARBA00008390"/>
    </source>
</evidence>
<dbReference type="InterPro" id="IPR000566">
    <property type="entry name" value="Lipocln_cytosolic_FA-bd_dom"/>
</dbReference>